<dbReference type="Pfam" id="PF05635">
    <property type="entry name" value="23S_rRNA_IVP"/>
    <property type="match status" value="1"/>
</dbReference>
<protein>
    <submittedName>
        <fullName evidence="1">Four helix bundle protein</fullName>
    </submittedName>
</protein>
<dbReference type="InterPro" id="IPR036583">
    <property type="entry name" value="23S_rRNA_IVS_sf"/>
</dbReference>
<proteinExistence type="predicted"/>
<organism evidence="1 2">
    <name type="scientific">Flavisolibacter ginsengisoli DSM 18119</name>
    <dbReference type="NCBI Taxonomy" id="1121884"/>
    <lineage>
        <taxon>Bacteria</taxon>
        <taxon>Pseudomonadati</taxon>
        <taxon>Bacteroidota</taxon>
        <taxon>Chitinophagia</taxon>
        <taxon>Chitinophagales</taxon>
        <taxon>Chitinophagaceae</taxon>
        <taxon>Flavisolibacter</taxon>
    </lineage>
</organism>
<dbReference type="Proteomes" id="UP000184048">
    <property type="component" value="Unassembled WGS sequence"/>
</dbReference>
<dbReference type="RefSeq" id="WP_072835617.1">
    <property type="nucleotide sequence ID" value="NZ_FQUU01000009.1"/>
</dbReference>
<dbReference type="SUPFAM" id="SSF158446">
    <property type="entry name" value="IVS-encoded protein-like"/>
    <property type="match status" value="1"/>
</dbReference>
<dbReference type="Gene3D" id="1.20.1440.60">
    <property type="entry name" value="23S rRNA-intervening sequence"/>
    <property type="match status" value="1"/>
</dbReference>
<name>A0A1M5B344_9BACT</name>
<gene>
    <name evidence="1" type="ORF">SAMN02745131_02464</name>
</gene>
<accession>A0A1M5B344</accession>
<dbReference type="STRING" id="1121884.SAMN02745131_02464"/>
<dbReference type="EMBL" id="FQUU01000009">
    <property type="protein sequence ID" value="SHF36889.1"/>
    <property type="molecule type" value="Genomic_DNA"/>
</dbReference>
<keyword evidence="2" id="KW-1185">Reference proteome</keyword>
<dbReference type="NCBIfam" id="TIGR02436">
    <property type="entry name" value="four helix bundle protein"/>
    <property type="match status" value="1"/>
</dbReference>
<reference evidence="1 2" key="1">
    <citation type="submission" date="2016-11" db="EMBL/GenBank/DDBJ databases">
        <authorList>
            <person name="Jaros S."/>
            <person name="Januszkiewicz K."/>
            <person name="Wedrychowicz H."/>
        </authorList>
    </citation>
    <scope>NUCLEOTIDE SEQUENCE [LARGE SCALE GENOMIC DNA]</scope>
    <source>
        <strain evidence="1 2">DSM 18119</strain>
    </source>
</reference>
<sequence>MPIQPAYKTLDVYYLSKRLVVACYELTHDLPPEEKTNLVQYIRNAGVTVHLNIAQGGFFKKKKKRKQFIKTVKNALVVLDTAVQVLIEVKLVPTEKASELRELASACYTFFDDLKKQK</sequence>
<evidence type="ECO:0000313" key="2">
    <source>
        <dbReference type="Proteomes" id="UP000184048"/>
    </source>
</evidence>
<evidence type="ECO:0000313" key="1">
    <source>
        <dbReference type="EMBL" id="SHF36889.1"/>
    </source>
</evidence>
<dbReference type="InterPro" id="IPR012657">
    <property type="entry name" value="23S_rRNA-intervening_sequence"/>
</dbReference>
<dbReference type="AlphaFoldDB" id="A0A1M5B344"/>
<dbReference type="OrthoDB" id="9811959at2"/>